<evidence type="ECO:0000313" key="4">
    <source>
        <dbReference type="Proteomes" id="UP000322362"/>
    </source>
</evidence>
<organism evidence="3 4">
    <name type="scientific">Sphingobacterium phlebotomi</name>
    <dbReference type="NCBI Taxonomy" id="2605433"/>
    <lineage>
        <taxon>Bacteria</taxon>
        <taxon>Pseudomonadati</taxon>
        <taxon>Bacteroidota</taxon>
        <taxon>Sphingobacteriia</taxon>
        <taxon>Sphingobacteriales</taxon>
        <taxon>Sphingobacteriaceae</taxon>
        <taxon>Sphingobacterium</taxon>
    </lineage>
</organism>
<dbReference type="InterPro" id="IPR002347">
    <property type="entry name" value="SDR_fam"/>
</dbReference>
<dbReference type="InterPro" id="IPR036291">
    <property type="entry name" value="NAD(P)-bd_dom_sf"/>
</dbReference>
<comment type="caution">
    <text evidence="3">The sequence shown here is derived from an EMBL/GenBank/DDBJ whole genome shotgun (WGS) entry which is preliminary data.</text>
</comment>
<dbReference type="GO" id="GO:0016491">
    <property type="term" value="F:oxidoreductase activity"/>
    <property type="evidence" value="ECO:0007669"/>
    <property type="project" value="UniProtKB-KW"/>
</dbReference>
<keyword evidence="4" id="KW-1185">Reference proteome</keyword>
<comment type="similarity">
    <text evidence="1">Belongs to the short-chain dehydrogenases/reductases (SDR) family.</text>
</comment>
<dbReference type="FunFam" id="3.40.50.720:FF:000084">
    <property type="entry name" value="Short-chain dehydrogenase reductase"/>
    <property type="match status" value="1"/>
</dbReference>
<evidence type="ECO:0000256" key="2">
    <source>
        <dbReference type="ARBA" id="ARBA00023002"/>
    </source>
</evidence>
<dbReference type="PRINTS" id="PR00080">
    <property type="entry name" value="SDRFAMILY"/>
</dbReference>
<accession>A0A5D4H9Z4</accession>
<dbReference type="PANTHER" id="PTHR24321:SF11">
    <property type="entry name" value="BLR0893 PROTEIN"/>
    <property type="match status" value="1"/>
</dbReference>
<evidence type="ECO:0000256" key="1">
    <source>
        <dbReference type="ARBA" id="ARBA00006484"/>
    </source>
</evidence>
<dbReference type="Gene3D" id="3.40.50.720">
    <property type="entry name" value="NAD(P)-binding Rossmann-like Domain"/>
    <property type="match status" value="1"/>
</dbReference>
<evidence type="ECO:0000313" key="3">
    <source>
        <dbReference type="EMBL" id="TYR36285.1"/>
    </source>
</evidence>
<dbReference type="NCBIfam" id="NF005559">
    <property type="entry name" value="PRK07231.1"/>
    <property type="match status" value="1"/>
</dbReference>
<dbReference type="Proteomes" id="UP000322362">
    <property type="component" value="Unassembled WGS sequence"/>
</dbReference>
<dbReference type="CDD" id="cd05233">
    <property type="entry name" value="SDR_c"/>
    <property type="match status" value="1"/>
</dbReference>
<protein>
    <submittedName>
        <fullName evidence="3">SDR family oxidoreductase</fullName>
    </submittedName>
</protein>
<keyword evidence="2" id="KW-0560">Oxidoreductase</keyword>
<dbReference type="SUPFAM" id="SSF51735">
    <property type="entry name" value="NAD(P)-binding Rossmann-fold domains"/>
    <property type="match status" value="1"/>
</dbReference>
<dbReference type="PROSITE" id="PS00061">
    <property type="entry name" value="ADH_SHORT"/>
    <property type="match status" value="1"/>
</dbReference>
<name>A0A5D4H9Z4_9SPHI</name>
<proteinExistence type="inferred from homology"/>
<sequence>MGKLNDKVAFVTGAGSGIGRAIALLYAREGAKVVVSDINDDHGNTVVEEIQLTQGEAYYIKANTAVHEEVEALVARTVEKYGRLDIACNNAGIGGEANPAADMSIEGWKNIIDINLNGVFYCCKYAAAQMLKNGGGAIINMGSIHSITAVPNSVGYAASKHAVLGITRNFGVEYAAQNIRVNAIGPGYIDTPLLNQLDSEHKKALISKHPIGRLGTADEVANLALFLSLDSSTFINGSYFNVDGGYTAI</sequence>
<dbReference type="NCBIfam" id="NF009466">
    <property type="entry name" value="PRK12826.1-2"/>
    <property type="match status" value="1"/>
</dbReference>
<dbReference type="EMBL" id="VTAV01000005">
    <property type="protein sequence ID" value="TYR36285.1"/>
    <property type="molecule type" value="Genomic_DNA"/>
</dbReference>
<dbReference type="RefSeq" id="WP_148919136.1">
    <property type="nucleotide sequence ID" value="NZ_VTAV01000005.1"/>
</dbReference>
<gene>
    <name evidence="3" type="ORF">FXV77_10265</name>
</gene>
<dbReference type="PANTHER" id="PTHR24321">
    <property type="entry name" value="DEHYDROGENASES, SHORT CHAIN"/>
    <property type="match status" value="1"/>
</dbReference>
<dbReference type="PRINTS" id="PR00081">
    <property type="entry name" value="GDHRDH"/>
</dbReference>
<dbReference type="InterPro" id="IPR020904">
    <property type="entry name" value="Sc_DH/Rdtase_CS"/>
</dbReference>
<reference evidence="3 4" key="1">
    <citation type="submission" date="2019-08" db="EMBL/GenBank/DDBJ databases">
        <title>Phlebobacter frassis gen. nov. sp. nov., a new member of family Sphingobacteriaceae isolated from sand fly rearing media.</title>
        <authorList>
            <person name="Kakumanu M.L."/>
            <person name="Marayati B.F."/>
            <person name="Wada-Katsumata A."/>
            <person name="Wasserberg G."/>
            <person name="Schal C."/>
            <person name="Apperson C.S."/>
            <person name="Ponnusamy L."/>
        </authorList>
    </citation>
    <scope>NUCLEOTIDE SEQUENCE [LARGE SCALE GENOMIC DNA]</scope>
    <source>
        <strain evidence="3 4">SSI9</strain>
    </source>
</reference>
<dbReference type="Pfam" id="PF13561">
    <property type="entry name" value="adh_short_C2"/>
    <property type="match status" value="1"/>
</dbReference>
<dbReference type="AlphaFoldDB" id="A0A5D4H9Z4"/>